<dbReference type="CDD" id="cd12797">
    <property type="entry name" value="M23_peptidase"/>
    <property type="match status" value="1"/>
</dbReference>
<keyword evidence="1" id="KW-0732">Signal</keyword>
<dbReference type="SUPFAM" id="SSF69318">
    <property type="entry name" value="Integrin alpha N-terminal domain"/>
    <property type="match status" value="1"/>
</dbReference>
<name>A0AAD3X0X1_MICMQ</name>
<dbReference type="Gene3D" id="2.70.70.10">
    <property type="entry name" value="Glucose Permease (Domain IIA)"/>
    <property type="match status" value="1"/>
</dbReference>
<evidence type="ECO:0000313" key="3">
    <source>
        <dbReference type="EMBL" id="KAB1883418.1"/>
    </source>
</evidence>
<dbReference type="GO" id="GO:0004222">
    <property type="term" value="F:metalloendopeptidase activity"/>
    <property type="evidence" value="ECO:0007669"/>
    <property type="project" value="TreeGrafter"/>
</dbReference>
<gene>
    <name evidence="3" type="ORF">F6W70_12420</name>
</gene>
<dbReference type="EMBL" id="WAAQ01000002">
    <property type="protein sequence ID" value="KAB1883418.1"/>
    <property type="molecule type" value="Genomic_DNA"/>
</dbReference>
<dbReference type="PANTHER" id="PTHR21666:SF270">
    <property type="entry name" value="MUREIN HYDROLASE ACTIVATOR ENVC"/>
    <property type="match status" value="1"/>
</dbReference>
<dbReference type="PANTHER" id="PTHR21666">
    <property type="entry name" value="PEPTIDASE-RELATED"/>
    <property type="match status" value="1"/>
</dbReference>
<evidence type="ECO:0000259" key="2">
    <source>
        <dbReference type="Pfam" id="PF01551"/>
    </source>
</evidence>
<organism evidence="3 4">
    <name type="scientific">Microbacterium maritypicum</name>
    <name type="common">Microbacterium liquefaciens</name>
    <dbReference type="NCBI Taxonomy" id="33918"/>
    <lineage>
        <taxon>Bacteria</taxon>
        <taxon>Bacillati</taxon>
        <taxon>Actinomycetota</taxon>
        <taxon>Actinomycetes</taxon>
        <taxon>Micrococcales</taxon>
        <taxon>Microbacteriaceae</taxon>
        <taxon>Microbacterium</taxon>
    </lineage>
</organism>
<dbReference type="InterPro" id="IPR028994">
    <property type="entry name" value="Integrin_alpha_N"/>
</dbReference>
<dbReference type="Gene3D" id="2.130.10.130">
    <property type="entry name" value="Integrin alpha, N-terminal"/>
    <property type="match status" value="1"/>
</dbReference>
<evidence type="ECO:0000313" key="4">
    <source>
        <dbReference type="Proteomes" id="UP000436027"/>
    </source>
</evidence>
<reference evidence="3 4" key="1">
    <citation type="submission" date="2019-09" db="EMBL/GenBank/DDBJ databases">
        <title>Whole genome sequencing of Microbacterium maritypicum.</title>
        <authorList>
            <person name="Lenchi N."/>
        </authorList>
    </citation>
    <scope>NUCLEOTIDE SEQUENCE [LARGE SCALE GENOMIC DNA]</scope>
    <source>
        <strain evidence="3 4">DSM 12512</strain>
    </source>
</reference>
<dbReference type="SUPFAM" id="SSF51261">
    <property type="entry name" value="Duplicated hybrid motif"/>
    <property type="match status" value="1"/>
</dbReference>
<dbReference type="InterPro" id="IPR016047">
    <property type="entry name" value="M23ase_b-sheet_dom"/>
</dbReference>
<dbReference type="AlphaFoldDB" id="A0AAD3X0X1"/>
<feature type="domain" description="M23ase beta-sheet core" evidence="2">
    <location>
        <begin position="80"/>
        <end position="171"/>
    </location>
</feature>
<dbReference type="InterPro" id="IPR050570">
    <property type="entry name" value="Cell_wall_metabolism_enzyme"/>
</dbReference>
<accession>A0AAD3X0X1</accession>
<dbReference type="InterPro" id="IPR013517">
    <property type="entry name" value="FG-GAP"/>
</dbReference>
<dbReference type="Proteomes" id="UP000436027">
    <property type="component" value="Unassembled WGS sequence"/>
</dbReference>
<protein>
    <submittedName>
        <fullName evidence="3">VCBS repeat domain-containing M23 family metallopeptidase</fullName>
    </submittedName>
</protein>
<dbReference type="InterPro" id="IPR011055">
    <property type="entry name" value="Dup_hybrid_motif"/>
</dbReference>
<comment type="caution">
    <text evidence="3">The sequence shown here is derived from an EMBL/GenBank/DDBJ whole genome shotgun (WGS) entry which is preliminary data.</text>
</comment>
<sequence>MGIAPLGPSNKRNFEMKGPSRLRLGRIGIATALAVVIGALVPSLSASISATAATDGQMVYPASGNIQSKVGDGCRGNYRAHEGIDISAAGGTPILAAYSGVIKSRTVNSGYGNYTDVEHPGGYVTRYAHMASPGTYAPGTRVERGQQIGIVGNTGNSPAYHLHFEVRRNGAVYTGINDGFVCLTNVARGGTIPLTFPGLRTESGPPIPPADFTGDGRSDLLLVAGNGDLRLRAGTGSGGFQAPTTLVSGWAGDRRHLTRADLNGDGRGDVLAARTDGVLEFSAGNGAGGVAAPVGIGAGWYDMLHVTSGADYTGDGKQDVVGVSPAGTLVIYRGNGTGGFAAPQVTLGGGWQGFHFLIGGDFDNDGRGDLIALGDTGMLLFYRGVTNGFAAAVVVGSGWLEFTAATGGVDYDGDGRADLLARTAAGELFFYPGNGDGGFGARRLVSADWADHLAIE</sequence>
<dbReference type="Pfam" id="PF01551">
    <property type="entry name" value="Peptidase_M23"/>
    <property type="match status" value="1"/>
</dbReference>
<evidence type="ECO:0000256" key="1">
    <source>
        <dbReference type="ARBA" id="ARBA00022729"/>
    </source>
</evidence>
<dbReference type="Pfam" id="PF13517">
    <property type="entry name" value="FG-GAP_3"/>
    <property type="match status" value="2"/>
</dbReference>
<proteinExistence type="predicted"/>